<dbReference type="PIRSF" id="PIRSF004669">
    <property type="entry name" value="FliQ"/>
    <property type="match status" value="1"/>
</dbReference>
<dbReference type="Pfam" id="PF01313">
    <property type="entry name" value="Bac_export_3"/>
    <property type="match status" value="1"/>
</dbReference>
<keyword evidence="4 9" id="KW-1003">Cell membrane</keyword>
<feature type="transmembrane region" description="Helical" evidence="9">
    <location>
        <begin position="48"/>
        <end position="70"/>
    </location>
</feature>
<evidence type="ECO:0000313" key="10">
    <source>
        <dbReference type="EMBL" id="HIU52486.1"/>
    </source>
</evidence>
<dbReference type="EMBL" id="DVNC01000002">
    <property type="protein sequence ID" value="HIU52486.1"/>
    <property type="molecule type" value="Genomic_DNA"/>
</dbReference>
<evidence type="ECO:0000256" key="7">
    <source>
        <dbReference type="ARBA" id="ARBA00023136"/>
    </source>
</evidence>
<evidence type="ECO:0000256" key="5">
    <source>
        <dbReference type="ARBA" id="ARBA00022692"/>
    </source>
</evidence>
<keyword evidence="6 9" id="KW-1133">Transmembrane helix</keyword>
<keyword evidence="10" id="KW-0282">Flagellum</keyword>
<evidence type="ECO:0000256" key="8">
    <source>
        <dbReference type="ARBA" id="ARBA00023143"/>
    </source>
</evidence>
<sequence length="88" mass="9812">MNEVEVLDISREAIFTLVKVVTPVLLVALFIGLIVGIFQALTQIQEMTLAFVPKILGVFVTIILLFPFMLNQMQMLTDTLFDKIINGG</sequence>
<keyword evidence="8 9" id="KW-0975">Bacterial flagellum</keyword>
<gene>
    <name evidence="9 10" type="primary">fliQ</name>
    <name evidence="10" type="ORF">IAD20_00205</name>
</gene>
<dbReference type="PRINTS" id="PR00952">
    <property type="entry name" value="TYPE3IMQPROT"/>
</dbReference>
<comment type="subcellular location">
    <subcellularLocation>
        <location evidence="1 9">Cell membrane</location>
        <topology evidence="1">Multi-pass membrane protein</topology>
    </subcellularLocation>
    <subcellularLocation>
        <location evidence="9">Bacterial flagellum basal body</location>
    </subcellularLocation>
</comment>
<dbReference type="Proteomes" id="UP000824107">
    <property type="component" value="Unassembled WGS sequence"/>
</dbReference>
<dbReference type="GO" id="GO:0009306">
    <property type="term" value="P:protein secretion"/>
    <property type="evidence" value="ECO:0007669"/>
    <property type="project" value="InterPro"/>
</dbReference>
<proteinExistence type="inferred from homology"/>
<organism evidence="10 11">
    <name type="scientific">Candidatus Scatocola faecipullorum</name>
    <dbReference type="NCBI Taxonomy" id="2840917"/>
    <lineage>
        <taxon>Bacteria</taxon>
        <taxon>Pseudomonadati</taxon>
        <taxon>Pseudomonadota</taxon>
        <taxon>Alphaproteobacteria</taxon>
        <taxon>Rhodospirillales</taxon>
        <taxon>Rhodospirillaceae</taxon>
        <taxon>Rhodospirillaceae incertae sedis</taxon>
        <taxon>Candidatus Scatocola</taxon>
    </lineage>
</organism>
<keyword evidence="10" id="KW-0969">Cilium</keyword>
<comment type="caution">
    <text evidence="10">The sequence shown here is derived from an EMBL/GenBank/DDBJ whole genome shotgun (WGS) entry which is preliminary data.</text>
</comment>
<dbReference type="InterPro" id="IPR002191">
    <property type="entry name" value="Bac_export_3"/>
</dbReference>
<keyword evidence="10" id="KW-0966">Cell projection</keyword>
<dbReference type="AlphaFoldDB" id="A0A9D1M2I9"/>
<feature type="transmembrane region" description="Helical" evidence="9">
    <location>
        <begin position="20"/>
        <end position="41"/>
    </location>
</feature>
<dbReference type="InterPro" id="IPR006305">
    <property type="entry name" value="FliQ"/>
</dbReference>
<keyword evidence="7 9" id="KW-0472">Membrane</keyword>
<evidence type="ECO:0000256" key="4">
    <source>
        <dbReference type="ARBA" id="ARBA00022475"/>
    </source>
</evidence>
<dbReference type="PANTHER" id="PTHR34040:SF2">
    <property type="entry name" value="FLAGELLAR BIOSYNTHETIC PROTEIN FLIQ"/>
    <property type="match status" value="1"/>
</dbReference>
<reference evidence="10" key="2">
    <citation type="journal article" date="2021" name="PeerJ">
        <title>Extensive microbial diversity within the chicken gut microbiome revealed by metagenomics and culture.</title>
        <authorList>
            <person name="Gilroy R."/>
            <person name="Ravi A."/>
            <person name="Getino M."/>
            <person name="Pursley I."/>
            <person name="Horton D.L."/>
            <person name="Alikhan N.F."/>
            <person name="Baker D."/>
            <person name="Gharbi K."/>
            <person name="Hall N."/>
            <person name="Watson M."/>
            <person name="Adriaenssens E.M."/>
            <person name="Foster-Nyarko E."/>
            <person name="Jarju S."/>
            <person name="Secka A."/>
            <person name="Antonio M."/>
            <person name="Oren A."/>
            <person name="Chaudhuri R.R."/>
            <person name="La Ragione R."/>
            <person name="Hildebrand F."/>
            <person name="Pallen M.J."/>
        </authorList>
    </citation>
    <scope>NUCLEOTIDE SEQUENCE</scope>
    <source>
        <strain evidence="10">ChiW3-316</strain>
    </source>
</reference>
<dbReference type="NCBIfam" id="TIGR01402">
    <property type="entry name" value="fliQ"/>
    <property type="match status" value="1"/>
</dbReference>
<keyword evidence="5 9" id="KW-0812">Transmembrane</keyword>
<dbReference type="GO" id="GO:0044780">
    <property type="term" value="P:bacterial-type flagellum assembly"/>
    <property type="evidence" value="ECO:0007669"/>
    <property type="project" value="InterPro"/>
</dbReference>
<dbReference type="GO" id="GO:0005886">
    <property type="term" value="C:plasma membrane"/>
    <property type="evidence" value="ECO:0007669"/>
    <property type="project" value="UniProtKB-SubCell"/>
</dbReference>
<comment type="function">
    <text evidence="9">Role in flagellar biosynthesis.</text>
</comment>
<dbReference type="NCBIfam" id="NF004671">
    <property type="entry name" value="PRK06010.1"/>
    <property type="match status" value="1"/>
</dbReference>
<protein>
    <recommendedName>
        <fullName evidence="3 9">Flagellar biosynthetic protein FliQ</fullName>
    </recommendedName>
</protein>
<name>A0A9D1M2I9_9PROT</name>
<evidence type="ECO:0000256" key="9">
    <source>
        <dbReference type="RuleBase" id="RU364090"/>
    </source>
</evidence>
<accession>A0A9D1M2I9</accession>
<evidence type="ECO:0000256" key="1">
    <source>
        <dbReference type="ARBA" id="ARBA00004651"/>
    </source>
</evidence>
<evidence type="ECO:0000256" key="6">
    <source>
        <dbReference type="ARBA" id="ARBA00022989"/>
    </source>
</evidence>
<evidence type="ECO:0000256" key="2">
    <source>
        <dbReference type="ARBA" id="ARBA00006156"/>
    </source>
</evidence>
<dbReference type="PANTHER" id="PTHR34040">
    <property type="entry name" value="FLAGELLAR BIOSYNTHETIC PROTEIN FLIQ"/>
    <property type="match status" value="1"/>
</dbReference>
<evidence type="ECO:0000256" key="3">
    <source>
        <dbReference type="ARBA" id="ARBA00021718"/>
    </source>
</evidence>
<evidence type="ECO:0000313" key="11">
    <source>
        <dbReference type="Proteomes" id="UP000824107"/>
    </source>
</evidence>
<dbReference type="GO" id="GO:0009425">
    <property type="term" value="C:bacterial-type flagellum basal body"/>
    <property type="evidence" value="ECO:0007669"/>
    <property type="project" value="UniProtKB-SubCell"/>
</dbReference>
<comment type="similarity">
    <text evidence="2 9">Belongs to the FliQ/MopD/SpaQ family.</text>
</comment>
<reference evidence="10" key="1">
    <citation type="submission" date="2020-10" db="EMBL/GenBank/DDBJ databases">
        <authorList>
            <person name="Gilroy R."/>
        </authorList>
    </citation>
    <scope>NUCLEOTIDE SEQUENCE</scope>
    <source>
        <strain evidence="10">ChiW3-316</strain>
    </source>
</reference>